<dbReference type="GO" id="GO:0050660">
    <property type="term" value="F:flavin adenine dinucleotide binding"/>
    <property type="evidence" value="ECO:0007669"/>
    <property type="project" value="InterPro"/>
</dbReference>
<dbReference type="STRING" id="1860102.ACCAA_720030"/>
<evidence type="ECO:0000256" key="7">
    <source>
        <dbReference type="ARBA" id="ARBA00023136"/>
    </source>
</evidence>
<evidence type="ECO:0000256" key="1">
    <source>
        <dbReference type="ARBA" id="ARBA00004651"/>
    </source>
</evidence>
<evidence type="ECO:0000256" key="6">
    <source>
        <dbReference type="ARBA" id="ARBA00023122"/>
    </source>
</evidence>
<feature type="transmembrane region" description="Helical" evidence="10">
    <location>
        <begin position="6"/>
        <end position="30"/>
    </location>
</feature>
<accession>A0A1A8XZQ8</accession>
<dbReference type="PANTHER" id="PTHR43099">
    <property type="entry name" value="UPF0053 PROTEIN YRKA"/>
    <property type="match status" value="1"/>
</dbReference>
<dbReference type="RefSeq" id="WP_186408880.1">
    <property type="nucleotide sequence ID" value="NZ_FLQX01000152.1"/>
</dbReference>
<evidence type="ECO:0000259" key="12">
    <source>
        <dbReference type="PROSITE" id="PS51846"/>
    </source>
</evidence>
<dbReference type="InterPro" id="IPR051676">
    <property type="entry name" value="UPF0053_domain"/>
</dbReference>
<evidence type="ECO:0000259" key="11">
    <source>
        <dbReference type="PROSITE" id="PS51371"/>
    </source>
</evidence>
<name>A0A1A8XZQ8_9PROT</name>
<dbReference type="FunFam" id="3.10.580.10:FF:000002">
    <property type="entry name" value="Magnesium/cobalt efflux protein CorC"/>
    <property type="match status" value="1"/>
</dbReference>
<reference evidence="13 14" key="1">
    <citation type="submission" date="2016-06" db="EMBL/GenBank/DDBJ databases">
        <authorList>
            <person name="Kjaerup R.B."/>
            <person name="Dalgaard T.S."/>
            <person name="Juul-Madsen H.R."/>
        </authorList>
    </citation>
    <scope>NUCLEOTIDE SEQUENCE [LARGE SCALE GENOMIC DNA]</scope>
    <source>
        <strain evidence="13">3</strain>
    </source>
</reference>
<dbReference type="PROSITE" id="PS51371">
    <property type="entry name" value="CBS"/>
    <property type="match status" value="2"/>
</dbReference>
<dbReference type="InterPro" id="IPR000644">
    <property type="entry name" value="CBS_dom"/>
</dbReference>
<keyword evidence="5 9" id="KW-1133">Transmembrane helix</keyword>
<feature type="transmembrane region" description="Helical" evidence="10">
    <location>
        <begin position="145"/>
        <end position="164"/>
    </location>
</feature>
<keyword evidence="6 8" id="KW-0129">CBS domain</keyword>
<comment type="subcellular location">
    <subcellularLocation>
        <location evidence="1">Cell membrane</location>
        <topology evidence="1">Multi-pass membrane protein</topology>
    </subcellularLocation>
</comment>
<dbReference type="CDD" id="cd04590">
    <property type="entry name" value="CBS_pair_CorC_HlyC_assoc"/>
    <property type="match status" value="1"/>
</dbReference>
<evidence type="ECO:0000256" key="3">
    <source>
        <dbReference type="ARBA" id="ARBA00022692"/>
    </source>
</evidence>
<dbReference type="GO" id="GO:0005886">
    <property type="term" value="C:plasma membrane"/>
    <property type="evidence" value="ECO:0007669"/>
    <property type="project" value="UniProtKB-SubCell"/>
</dbReference>
<dbReference type="SMART" id="SM01091">
    <property type="entry name" value="CorC_HlyC"/>
    <property type="match status" value="1"/>
</dbReference>
<evidence type="ECO:0000313" key="14">
    <source>
        <dbReference type="Proteomes" id="UP000199169"/>
    </source>
</evidence>
<dbReference type="PROSITE" id="PS51846">
    <property type="entry name" value="CNNM"/>
    <property type="match status" value="1"/>
</dbReference>
<feature type="domain" description="CBS" evidence="11">
    <location>
        <begin position="306"/>
        <end position="363"/>
    </location>
</feature>
<organism evidence="13 14">
    <name type="scientific">Candidatus Accumulibacter aalborgensis</name>
    <dbReference type="NCBI Taxonomy" id="1860102"/>
    <lineage>
        <taxon>Bacteria</taxon>
        <taxon>Pseudomonadati</taxon>
        <taxon>Pseudomonadota</taxon>
        <taxon>Betaproteobacteria</taxon>
        <taxon>Candidatus Accumulibacter</taxon>
    </lineage>
</organism>
<evidence type="ECO:0000256" key="9">
    <source>
        <dbReference type="PROSITE-ProRule" id="PRU01193"/>
    </source>
</evidence>
<keyword evidence="4" id="KW-0677">Repeat</keyword>
<evidence type="ECO:0000256" key="5">
    <source>
        <dbReference type="ARBA" id="ARBA00022989"/>
    </source>
</evidence>
<evidence type="ECO:0000256" key="8">
    <source>
        <dbReference type="PROSITE-ProRule" id="PRU00703"/>
    </source>
</evidence>
<dbReference type="InterPro" id="IPR044751">
    <property type="entry name" value="Ion_transp-like_CBS"/>
</dbReference>
<keyword evidence="2" id="KW-1003">Cell membrane</keyword>
<keyword evidence="14" id="KW-1185">Reference proteome</keyword>
<dbReference type="SUPFAM" id="SSF54631">
    <property type="entry name" value="CBS-domain pair"/>
    <property type="match status" value="1"/>
</dbReference>
<evidence type="ECO:0008006" key="15">
    <source>
        <dbReference type="Google" id="ProtNLM"/>
    </source>
</evidence>
<dbReference type="Gene3D" id="3.30.465.10">
    <property type="match status" value="1"/>
</dbReference>
<dbReference type="InterPro" id="IPR005170">
    <property type="entry name" value="Transptr-assoc_dom"/>
</dbReference>
<evidence type="ECO:0000256" key="10">
    <source>
        <dbReference type="SAM" id="Phobius"/>
    </source>
</evidence>
<evidence type="ECO:0000256" key="4">
    <source>
        <dbReference type="ARBA" id="ARBA00022737"/>
    </source>
</evidence>
<dbReference type="AlphaFoldDB" id="A0A1A8XZQ8"/>
<dbReference type="SUPFAM" id="SSF56176">
    <property type="entry name" value="FAD-binding/transporter-associated domain-like"/>
    <property type="match status" value="1"/>
</dbReference>
<dbReference type="InterPro" id="IPR046342">
    <property type="entry name" value="CBS_dom_sf"/>
</dbReference>
<dbReference type="PANTHER" id="PTHR43099:SF5">
    <property type="entry name" value="HLYC_CORC FAMILY TRANSPORTER"/>
    <property type="match status" value="1"/>
</dbReference>
<dbReference type="Pfam" id="PF01595">
    <property type="entry name" value="CNNM"/>
    <property type="match status" value="1"/>
</dbReference>
<feature type="domain" description="CNNM transmembrane" evidence="12">
    <location>
        <begin position="2"/>
        <end position="215"/>
    </location>
</feature>
<dbReference type="EMBL" id="FLQX01000152">
    <property type="protein sequence ID" value="SBT09553.1"/>
    <property type="molecule type" value="Genomic_DNA"/>
</dbReference>
<dbReference type="Proteomes" id="UP000199169">
    <property type="component" value="Unassembled WGS sequence"/>
</dbReference>
<gene>
    <name evidence="13" type="ORF">ACCAA_720030</name>
</gene>
<dbReference type="Gene3D" id="3.10.580.10">
    <property type="entry name" value="CBS-domain"/>
    <property type="match status" value="1"/>
</dbReference>
<protein>
    <recommendedName>
        <fullName evidence="15">CBS domain containing protein</fullName>
    </recommendedName>
</protein>
<dbReference type="Pfam" id="PF03471">
    <property type="entry name" value="CorC_HlyC"/>
    <property type="match status" value="1"/>
</dbReference>
<feature type="transmembrane region" description="Helical" evidence="10">
    <location>
        <begin position="62"/>
        <end position="82"/>
    </location>
</feature>
<sequence length="479" mass="53248">MDHTTPYLNLLLILLFVAGNAFFVGSEIAISSARRSRIKQLAEEGDKRAARVEMLHNEPERFYSVTQVGITLVSLGLGAVGMETISNLTDSSFVRLFTLFGDTEAVHKAAHTVSYVFAFIAISFLHVVAGELAPKVLAFHKAEQLSLAVGGTINVLYLTFRPLIYVMKLSSNGLLWIFGQKDLRGHGKSHFTMSVEEIRMILSASEKDGTIDPDETQMIRGVFKLDEHTVREAMIPRTRIRALTEESTLADALRVFRDVPHARFPVCDVSLDRITGVVAIKELLTVMAESSGETLEEVSRRPVREFAQAPFIVPNSKLLSDLLKEFKRTRQQMAIVIDEYGGTEGIITLEDILEEIVGDYEDEFTRQARRVKKLIGSQYEVDASMRVSDLEALMGFPFPIDDDYVTLAGLFYKKHGSVPMVGDTVELEGGRLTVLEMDNHRITLLRFEDTAMGEDGVVRLVENSSAADLNAPPEENSAS</sequence>
<feature type="transmembrane region" description="Helical" evidence="10">
    <location>
        <begin position="113"/>
        <end position="133"/>
    </location>
</feature>
<keyword evidence="7 9" id="KW-0472">Membrane</keyword>
<dbReference type="InterPro" id="IPR036318">
    <property type="entry name" value="FAD-bd_PCMH-like_sf"/>
</dbReference>
<evidence type="ECO:0000256" key="2">
    <source>
        <dbReference type="ARBA" id="ARBA00022475"/>
    </source>
</evidence>
<evidence type="ECO:0000313" key="13">
    <source>
        <dbReference type="EMBL" id="SBT09553.1"/>
    </source>
</evidence>
<dbReference type="Pfam" id="PF00571">
    <property type="entry name" value="CBS"/>
    <property type="match status" value="2"/>
</dbReference>
<proteinExistence type="predicted"/>
<keyword evidence="3 9" id="KW-0812">Transmembrane</keyword>
<feature type="domain" description="CBS" evidence="11">
    <location>
        <begin position="234"/>
        <end position="294"/>
    </location>
</feature>
<dbReference type="InterPro" id="IPR002550">
    <property type="entry name" value="CNNM"/>
</dbReference>
<dbReference type="InterPro" id="IPR016169">
    <property type="entry name" value="FAD-bd_PCMH_sub2"/>
</dbReference>